<keyword evidence="6 8" id="KW-0472">Membrane</keyword>
<dbReference type="Gene3D" id="2.170.130.10">
    <property type="entry name" value="TonB-dependent receptor, plug domain"/>
    <property type="match status" value="1"/>
</dbReference>
<evidence type="ECO:0000313" key="14">
    <source>
        <dbReference type="Proteomes" id="UP000321204"/>
    </source>
</evidence>
<dbReference type="InterPro" id="IPR008969">
    <property type="entry name" value="CarboxyPept-like_regulatory"/>
</dbReference>
<sequence>MLLFINSNNMHMRKLLLLSLVLMLAALTSWAQRTVTGRVTDASGNPVSGASIQVQNTRIGTVTKDDGTFSLNVPANGRTLTISAVGMTPQDVQIGTRTSLSVSLQSNGGSNLQEVVVVGYGTQQKKAFTGSSSKVNAQQISTLMTPSVDKELAGRAAGVQVTNSSGTVNAPATIRIRGIQSINQSNQPLIIVDGVPIIQGNLSATTNSNALADINPADIESIEVLKDGAALNIYGSRGAAGVIQITTKKGQKGQLRLNYDGFVGFSNVAKKYDLLNADQFVTIANEKSANAANPATAPKAGINPGGVNTDWQDEVLVKNAPVTNHNLSIAGGSNRTTYYLSLNYGSQQGVVKSNWNKTYRIRANIDNEINNFIRIGNNITLSRQENTDQNTGTNSLGGAIASTLRLLPNVSPYDANNPTGFNVNLAANNIPNGPNSQGVDANWFNVAFLLKNNQYYSEQYRIIDNAFIEISPVKGLKLRSQFQYDMLNDYAFQSWDPRHGDGFSAIGYVYNADQNFTNMVWQNYFNYNFSVNSHNFYLTGGYEVTKARTKWLSASGQNVADLFYLQKNLISGSAATPGVGGNFSESGIESFFGRLNYDYRNRYFAQASFRRDGQSSLAPGKQYGNFPGFSVGWRPSEESFWKNNGFLSNTIGDVKVKASYATVGNPLGGLPYLSTFGTAPYGNLNGIAVNAIGNTDLQWETSKKYDAGLEVGLLKGRINLTTDWFLNDINNLVLNVPSPLSAGIPGNSIPQNVGTMENRGIEFGVDASVIRKKDFSWNVNVNYSSVHNKMKSLYSIAGTPTKFINNGSYNIIRVNDPVNIIYGYRYAGVNTANGYPMYYKADGSLVLHNIPNGGYYFIKDANDPGTITTANQTSLTFNDRTDLGQAIPTWYGGLTNSLTYKQFGLEFLLRYSGGNKIMNITRQEALLDQAFVNNSTEILQRWQKPGQVTNVPKLIYGQGNNINQVGLATSRFVESGNYLRLQNVILTYALSPAVLQRIAGGTIRSVRIYVQGQNLHVWTKYTGADPDNHTTLGLENPGLPPQIRTISFGLNVGF</sequence>
<evidence type="ECO:0000256" key="10">
    <source>
        <dbReference type="SAM" id="SignalP"/>
    </source>
</evidence>
<evidence type="ECO:0000256" key="4">
    <source>
        <dbReference type="ARBA" id="ARBA00022692"/>
    </source>
</evidence>
<evidence type="ECO:0000256" key="8">
    <source>
        <dbReference type="PROSITE-ProRule" id="PRU01360"/>
    </source>
</evidence>
<evidence type="ECO:0000256" key="6">
    <source>
        <dbReference type="ARBA" id="ARBA00023136"/>
    </source>
</evidence>
<dbReference type="InterPro" id="IPR039426">
    <property type="entry name" value="TonB-dep_rcpt-like"/>
</dbReference>
<dbReference type="NCBIfam" id="TIGR04057">
    <property type="entry name" value="SusC_RagA_signa"/>
    <property type="match status" value="1"/>
</dbReference>
<keyword evidence="7 8" id="KW-0998">Cell outer membrane</keyword>
<dbReference type="InterPro" id="IPR037066">
    <property type="entry name" value="Plug_dom_sf"/>
</dbReference>
<dbReference type="Pfam" id="PF13715">
    <property type="entry name" value="CarbopepD_reg_2"/>
    <property type="match status" value="1"/>
</dbReference>
<comment type="similarity">
    <text evidence="8 9">Belongs to the TonB-dependent receptor family.</text>
</comment>
<evidence type="ECO:0000259" key="11">
    <source>
        <dbReference type="Pfam" id="PF00593"/>
    </source>
</evidence>
<keyword evidence="10" id="KW-0732">Signal</keyword>
<dbReference type="InterPro" id="IPR023996">
    <property type="entry name" value="TonB-dep_OMP_SusC/RagA"/>
</dbReference>
<evidence type="ECO:0000259" key="12">
    <source>
        <dbReference type="Pfam" id="PF07715"/>
    </source>
</evidence>
<evidence type="ECO:0000256" key="1">
    <source>
        <dbReference type="ARBA" id="ARBA00004571"/>
    </source>
</evidence>
<organism evidence="13 14">
    <name type="scientific">Flavisolibacter ginsenosidimutans</name>
    <dbReference type="NCBI Taxonomy" id="661481"/>
    <lineage>
        <taxon>Bacteria</taxon>
        <taxon>Pseudomonadati</taxon>
        <taxon>Bacteroidota</taxon>
        <taxon>Chitinophagia</taxon>
        <taxon>Chitinophagales</taxon>
        <taxon>Chitinophagaceae</taxon>
        <taxon>Flavisolibacter</taxon>
    </lineage>
</organism>
<dbReference type="Gene3D" id="2.60.40.1120">
    <property type="entry name" value="Carboxypeptidase-like, regulatory domain"/>
    <property type="match status" value="1"/>
</dbReference>
<feature type="domain" description="TonB-dependent receptor-like beta-barrel" evidence="11">
    <location>
        <begin position="418"/>
        <end position="785"/>
    </location>
</feature>
<keyword evidence="3 8" id="KW-1134">Transmembrane beta strand</keyword>
<keyword evidence="5 9" id="KW-0798">TonB box</keyword>
<dbReference type="OrthoDB" id="9768177at2"/>
<gene>
    <name evidence="13" type="ORF">FSB75_18330</name>
</gene>
<dbReference type="AlphaFoldDB" id="A0A5B8UMH9"/>
<dbReference type="Gene3D" id="2.40.170.20">
    <property type="entry name" value="TonB-dependent receptor, beta-barrel domain"/>
    <property type="match status" value="1"/>
</dbReference>
<dbReference type="EMBL" id="CP042433">
    <property type="protein sequence ID" value="QEC57778.1"/>
    <property type="molecule type" value="Genomic_DNA"/>
</dbReference>
<dbReference type="KEGG" id="fgg:FSB75_18330"/>
<feature type="chain" id="PRO_5023118697" evidence="10">
    <location>
        <begin position="32"/>
        <end position="1054"/>
    </location>
</feature>
<evidence type="ECO:0000313" key="13">
    <source>
        <dbReference type="EMBL" id="QEC57778.1"/>
    </source>
</evidence>
<comment type="subcellular location">
    <subcellularLocation>
        <location evidence="1 8">Cell outer membrane</location>
        <topology evidence="1 8">Multi-pass membrane protein</topology>
    </subcellularLocation>
</comment>
<dbReference type="Pfam" id="PF00593">
    <property type="entry name" value="TonB_dep_Rec_b-barrel"/>
    <property type="match status" value="1"/>
</dbReference>
<dbReference type="NCBIfam" id="TIGR04056">
    <property type="entry name" value="OMP_RagA_SusC"/>
    <property type="match status" value="1"/>
</dbReference>
<evidence type="ECO:0000256" key="9">
    <source>
        <dbReference type="RuleBase" id="RU003357"/>
    </source>
</evidence>
<protein>
    <submittedName>
        <fullName evidence="13">TonB-dependent receptor</fullName>
    </submittedName>
</protein>
<dbReference type="InterPro" id="IPR036942">
    <property type="entry name" value="Beta-barrel_TonB_sf"/>
</dbReference>
<accession>A0A5B8UMH9</accession>
<dbReference type="PROSITE" id="PS52016">
    <property type="entry name" value="TONB_DEPENDENT_REC_3"/>
    <property type="match status" value="1"/>
</dbReference>
<name>A0A5B8UMH9_9BACT</name>
<dbReference type="Pfam" id="PF07715">
    <property type="entry name" value="Plug"/>
    <property type="match status" value="1"/>
</dbReference>
<keyword evidence="14" id="KW-1185">Reference proteome</keyword>
<keyword evidence="2 8" id="KW-0813">Transport</keyword>
<dbReference type="InterPro" id="IPR000531">
    <property type="entry name" value="Beta-barrel_TonB"/>
</dbReference>
<evidence type="ECO:0000256" key="2">
    <source>
        <dbReference type="ARBA" id="ARBA00022448"/>
    </source>
</evidence>
<evidence type="ECO:0000256" key="5">
    <source>
        <dbReference type="ARBA" id="ARBA00023077"/>
    </source>
</evidence>
<feature type="signal peptide" evidence="10">
    <location>
        <begin position="1"/>
        <end position="31"/>
    </location>
</feature>
<feature type="domain" description="TonB-dependent receptor plug" evidence="12">
    <location>
        <begin position="126"/>
        <end position="242"/>
    </location>
</feature>
<reference evidence="13 14" key="1">
    <citation type="journal article" date="2015" name="Int. J. Syst. Evol. Microbiol.">
        <title>Flavisolibacter ginsenosidimutans sp. nov., with ginsenoside-converting activity isolated from soil used for cultivating ginseng.</title>
        <authorList>
            <person name="Zhao Y."/>
            <person name="Liu Q."/>
            <person name="Kang M.S."/>
            <person name="Jin F."/>
            <person name="Yu H."/>
            <person name="Im W.T."/>
        </authorList>
    </citation>
    <scope>NUCLEOTIDE SEQUENCE [LARGE SCALE GENOMIC DNA]</scope>
    <source>
        <strain evidence="13 14">Gsoil 636</strain>
    </source>
</reference>
<dbReference type="InterPro" id="IPR023997">
    <property type="entry name" value="TonB-dep_OMP_SusC/RagA_CS"/>
</dbReference>
<dbReference type="Proteomes" id="UP000321204">
    <property type="component" value="Chromosome"/>
</dbReference>
<keyword evidence="13" id="KW-0675">Receptor</keyword>
<evidence type="ECO:0000256" key="7">
    <source>
        <dbReference type="ARBA" id="ARBA00023237"/>
    </source>
</evidence>
<dbReference type="SUPFAM" id="SSF49464">
    <property type="entry name" value="Carboxypeptidase regulatory domain-like"/>
    <property type="match status" value="1"/>
</dbReference>
<dbReference type="GO" id="GO:0009279">
    <property type="term" value="C:cell outer membrane"/>
    <property type="evidence" value="ECO:0007669"/>
    <property type="project" value="UniProtKB-SubCell"/>
</dbReference>
<evidence type="ECO:0000256" key="3">
    <source>
        <dbReference type="ARBA" id="ARBA00022452"/>
    </source>
</evidence>
<dbReference type="SUPFAM" id="SSF56935">
    <property type="entry name" value="Porins"/>
    <property type="match status" value="1"/>
</dbReference>
<dbReference type="InterPro" id="IPR012910">
    <property type="entry name" value="Plug_dom"/>
</dbReference>
<keyword evidence="4 8" id="KW-0812">Transmembrane</keyword>
<proteinExistence type="inferred from homology"/>